<proteinExistence type="predicted"/>
<protein>
    <recommendedName>
        <fullName evidence="2">SnoaL-like domain-containing protein</fullName>
    </recommendedName>
</protein>
<dbReference type="OrthoDB" id="7204227at2"/>
<accession>A0A143BM81</accession>
<dbReference type="AlphaFoldDB" id="A0A143BM81"/>
<dbReference type="SUPFAM" id="SSF54427">
    <property type="entry name" value="NTF2-like"/>
    <property type="match status" value="1"/>
</dbReference>
<name>A0A143BM81_9BACT</name>
<dbReference type="EMBL" id="CP011454">
    <property type="protein sequence ID" value="AMW05601.1"/>
    <property type="molecule type" value="Genomic_DNA"/>
</dbReference>
<evidence type="ECO:0000259" key="2">
    <source>
        <dbReference type="Pfam" id="PF13474"/>
    </source>
</evidence>
<reference evidence="3 4" key="2">
    <citation type="journal article" date="2016" name="Environ. Microbiol. Rep.">
        <title>Metagenomic evidence for the presence of phototrophic Gemmatimonadetes bacteria in diverse environments.</title>
        <authorList>
            <person name="Zeng Y."/>
            <person name="Baumbach J."/>
            <person name="Barbosa E.G."/>
            <person name="Azevedo V."/>
            <person name="Zhang C."/>
            <person name="Koblizek M."/>
        </authorList>
    </citation>
    <scope>NUCLEOTIDE SEQUENCE [LARGE SCALE GENOMIC DNA]</scope>
    <source>
        <strain evidence="3 4">AP64</strain>
    </source>
</reference>
<dbReference type="KEGG" id="gph:GEMMAAP_13870"/>
<dbReference type="Proteomes" id="UP000076404">
    <property type="component" value="Chromosome"/>
</dbReference>
<dbReference type="eggNOG" id="ENOG50314TB">
    <property type="taxonomic scope" value="Bacteria"/>
</dbReference>
<evidence type="ECO:0000256" key="1">
    <source>
        <dbReference type="SAM" id="SignalP"/>
    </source>
</evidence>
<organism evidence="3 4">
    <name type="scientific">Gemmatimonas phototrophica</name>
    <dbReference type="NCBI Taxonomy" id="1379270"/>
    <lineage>
        <taxon>Bacteria</taxon>
        <taxon>Pseudomonadati</taxon>
        <taxon>Gemmatimonadota</taxon>
        <taxon>Gemmatimonadia</taxon>
        <taxon>Gemmatimonadales</taxon>
        <taxon>Gemmatimonadaceae</taxon>
        <taxon>Gemmatimonas</taxon>
    </lineage>
</organism>
<keyword evidence="4" id="KW-1185">Reference proteome</keyword>
<feature type="signal peptide" evidence="1">
    <location>
        <begin position="1"/>
        <end position="26"/>
    </location>
</feature>
<sequence>MTMRLATLMLGAVAFGSMTVSSSASAQSANRSIQQATAVIRAVFAAAERADLAALDTLYAGDSLTVFESAGINRGWKDYRDHHLGPELKEMTGFKYRPIDITTRVEGNLAWATVSYALQAKEGTRTIDNFGRGTYVLERAGSGDKARWVVRHSHTASRARRPNDPPMPQ</sequence>
<keyword evidence="1" id="KW-0732">Signal</keyword>
<dbReference type="RefSeq" id="WP_026848695.1">
    <property type="nucleotide sequence ID" value="NZ_CP011454.1"/>
</dbReference>
<reference evidence="3 4" key="1">
    <citation type="journal article" date="2014" name="Proc. Natl. Acad. Sci. U.S.A.">
        <title>Functional type 2 photosynthetic reaction centers found in the rare bacterial phylum Gemmatimonadetes.</title>
        <authorList>
            <person name="Zeng Y."/>
            <person name="Feng F."/>
            <person name="Medova H."/>
            <person name="Dean J."/>
            <person name="Koblizek M."/>
        </authorList>
    </citation>
    <scope>NUCLEOTIDE SEQUENCE [LARGE SCALE GENOMIC DNA]</scope>
    <source>
        <strain evidence="3 4">AP64</strain>
    </source>
</reference>
<evidence type="ECO:0000313" key="4">
    <source>
        <dbReference type="Proteomes" id="UP000076404"/>
    </source>
</evidence>
<dbReference type="Gene3D" id="3.10.450.50">
    <property type="match status" value="1"/>
</dbReference>
<dbReference type="InterPro" id="IPR032710">
    <property type="entry name" value="NTF2-like_dom_sf"/>
</dbReference>
<feature type="domain" description="SnoaL-like" evidence="2">
    <location>
        <begin position="38"/>
        <end position="154"/>
    </location>
</feature>
<dbReference type="Pfam" id="PF13474">
    <property type="entry name" value="SnoaL_3"/>
    <property type="match status" value="1"/>
</dbReference>
<dbReference type="InterPro" id="IPR037401">
    <property type="entry name" value="SnoaL-like"/>
</dbReference>
<evidence type="ECO:0000313" key="3">
    <source>
        <dbReference type="EMBL" id="AMW05601.1"/>
    </source>
</evidence>
<dbReference type="STRING" id="1379270.GEMMAAP_13870"/>
<feature type="chain" id="PRO_5007506808" description="SnoaL-like domain-containing protein" evidence="1">
    <location>
        <begin position="27"/>
        <end position="169"/>
    </location>
</feature>
<gene>
    <name evidence="3" type="ORF">GEMMAAP_13870</name>
</gene>